<dbReference type="EMBL" id="CAWYQH010000013">
    <property type="protein sequence ID" value="CAK8674647.1"/>
    <property type="molecule type" value="Genomic_DNA"/>
</dbReference>
<dbReference type="InterPro" id="IPR050843">
    <property type="entry name" value="Glycosyl_Hydrlase_38"/>
</dbReference>
<evidence type="ECO:0000256" key="3">
    <source>
        <dbReference type="ARBA" id="ARBA00022801"/>
    </source>
</evidence>
<keyword evidence="6 7" id="KW-0326">Glycosidase</keyword>
<gene>
    <name evidence="10" type="ORF">CVLEPA_LOCUS4328</name>
</gene>
<keyword evidence="5" id="KW-1015">Disulfide bond</keyword>
<dbReference type="InterPro" id="IPR027291">
    <property type="entry name" value="Glyco_hydro_38_N_sf"/>
</dbReference>
<dbReference type="Pfam" id="PF07748">
    <property type="entry name" value="Glyco_hydro_38C"/>
    <property type="match status" value="1"/>
</dbReference>
<dbReference type="SUPFAM" id="SSF88688">
    <property type="entry name" value="Families 57/38 glycoside transferase middle domain"/>
    <property type="match status" value="1"/>
</dbReference>
<keyword evidence="8" id="KW-0175">Coiled coil</keyword>
<feature type="coiled-coil region" evidence="8">
    <location>
        <begin position="38"/>
        <end position="72"/>
    </location>
</feature>
<dbReference type="Pfam" id="PF01074">
    <property type="entry name" value="Glyco_hydro_38N"/>
    <property type="match status" value="1"/>
</dbReference>
<dbReference type="InterPro" id="IPR000602">
    <property type="entry name" value="Glyco_hydro_38_N"/>
</dbReference>
<dbReference type="CDD" id="cd10809">
    <property type="entry name" value="GH38N_AMII_GMII_SfManIII_like"/>
    <property type="match status" value="1"/>
</dbReference>
<dbReference type="Gene3D" id="2.70.98.30">
    <property type="entry name" value="Golgi alpha-mannosidase II, domain 4"/>
    <property type="match status" value="1"/>
</dbReference>
<dbReference type="EC" id="3.2.1.-" evidence="7"/>
<dbReference type="SMART" id="SM00872">
    <property type="entry name" value="Alpha-mann_mid"/>
    <property type="match status" value="1"/>
</dbReference>
<keyword evidence="4 7" id="KW-0862">Zinc</keyword>
<dbReference type="InterPro" id="IPR013780">
    <property type="entry name" value="Glyco_hydro_b"/>
</dbReference>
<dbReference type="Proteomes" id="UP001642483">
    <property type="component" value="Unassembled WGS sequence"/>
</dbReference>
<evidence type="ECO:0000256" key="1">
    <source>
        <dbReference type="ARBA" id="ARBA00009792"/>
    </source>
</evidence>
<dbReference type="InterPro" id="IPR037094">
    <property type="entry name" value="Glyco_hydro_38_cen_sf"/>
</dbReference>
<dbReference type="PANTHER" id="PTHR11607">
    <property type="entry name" value="ALPHA-MANNOSIDASE"/>
    <property type="match status" value="1"/>
</dbReference>
<comment type="similarity">
    <text evidence="1 7">Belongs to the glycosyl hydrolase 38 family.</text>
</comment>
<evidence type="ECO:0000256" key="8">
    <source>
        <dbReference type="SAM" id="Coils"/>
    </source>
</evidence>
<dbReference type="Gene3D" id="1.20.1270.50">
    <property type="entry name" value="Glycoside hydrolase family 38, central domain"/>
    <property type="match status" value="1"/>
</dbReference>
<accession>A0ABP0F8W8</accession>
<dbReference type="SUPFAM" id="SSF74650">
    <property type="entry name" value="Galactose mutarotase-like"/>
    <property type="match status" value="1"/>
</dbReference>
<dbReference type="Pfam" id="PF09261">
    <property type="entry name" value="Alpha-mann_mid"/>
    <property type="match status" value="1"/>
</dbReference>
<keyword evidence="11" id="KW-1185">Reference proteome</keyword>
<evidence type="ECO:0000256" key="7">
    <source>
        <dbReference type="RuleBase" id="RU361199"/>
    </source>
</evidence>
<evidence type="ECO:0000256" key="2">
    <source>
        <dbReference type="ARBA" id="ARBA00022723"/>
    </source>
</evidence>
<dbReference type="Gene3D" id="2.60.40.1180">
    <property type="entry name" value="Golgi alpha-mannosidase II"/>
    <property type="match status" value="1"/>
</dbReference>
<evidence type="ECO:0000256" key="6">
    <source>
        <dbReference type="ARBA" id="ARBA00023295"/>
    </source>
</evidence>
<dbReference type="InterPro" id="IPR011330">
    <property type="entry name" value="Glyco_hydro/deAcase_b/a-brl"/>
</dbReference>
<proteinExistence type="inferred from homology"/>
<organism evidence="10 11">
    <name type="scientific">Clavelina lepadiformis</name>
    <name type="common">Light-bulb sea squirt</name>
    <name type="synonym">Ascidia lepadiformis</name>
    <dbReference type="NCBI Taxonomy" id="159417"/>
    <lineage>
        <taxon>Eukaryota</taxon>
        <taxon>Metazoa</taxon>
        <taxon>Chordata</taxon>
        <taxon>Tunicata</taxon>
        <taxon>Ascidiacea</taxon>
        <taxon>Aplousobranchia</taxon>
        <taxon>Clavelinidae</taxon>
        <taxon>Clavelina</taxon>
    </lineage>
</organism>
<dbReference type="PANTHER" id="PTHR11607:SF3">
    <property type="entry name" value="LYSOSOMAL ALPHA-MANNOSIDASE"/>
    <property type="match status" value="1"/>
</dbReference>
<evidence type="ECO:0000256" key="4">
    <source>
        <dbReference type="ARBA" id="ARBA00022833"/>
    </source>
</evidence>
<comment type="caution">
    <text evidence="10">The sequence shown here is derived from an EMBL/GenBank/DDBJ whole genome shotgun (WGS) entry which is preliminary data.</text>
</comment>
<dbReference type="Gene3D" id="3.20.110.10">
    <property type="entry name" value="Glycoside hydrolase 38, N terminal domain"/>
    <property type="match status" value="1"/>
</dbReference>
<reference evidence="10 11" key="1">
    <citation type="submission" date="2024-02" db="EMBL/GenBank/DDBJ databases">
        <authorList>
            <person name="Daric V."/>
            <person name="Darras S."/>
        </authorList>
    </citation>
    <scope>NUCLEOTIDE SEQUENCE [LARGE SCALE GENOMIC DNA]</scope>
</reference>
<dbReference type="InterPro" id="IPR015341">
    <property type="entry name" value="Glyco_hydro_38_cen"/>
</dbReference>
<dbReference type="InterPro" id="IPR011682">
    <property type="entry name" value="Glyco_hydro_38_C"/>
</dbReference>
<keyword evidence="3 7" id="KW-0378">Hydrolase</keyword>
<comment type="cofactor">
    <cofactor evidence="7">
        <name>Zn(2+)</name>
        <dbReference type="ChEBI" id="CHEBI:29105"/>
    </cofactor>
    <text evidence="7">Binds 1 zinc ion per subunit.</text>
</comment>
<protein>
    <recommendedName>
        <fullName evidence="7">Alpha-mannosidase</fullName>
        <ecNumber evidence="7">3.2.1.-</ecNumber>
    </recommendedName>
</protein>
<dbReference type="SUPFAM" id="SSF88713">
    <property type="entry name" value="Glycoside hydrolase/deacetylase"/>
    <property type="match status" value="1"/>
</dbReference>
<evidence type="ECO:0000313" key="10">
    <source>
        <dbReference type="EMBL" id="CAK8674647.1"/>
    </source>
</evidence>
<sequence>MVFLRRKLTFIIGTVLFFVSLMFMISQLDSPATSPRAYNDQQDQVHILQSKLQNLEKELEHNKDALDMVRVNMDKMLKIGNVHDALQRKELEDLIRLPAEQGFRMQADIPKFHVRWNASSDKQVCQALSYTGSNAEIDMIDVCEKLPFANLDGGVWKQGYPIDTSDAEWVGQKLRVFVVPHSHNDPGWLKTVDKYFLDQTQHILNNIMDVLSQDPVRKFIWAEMSYFSMWWDIATPERKEKAKKLVANGQLEMVTAGWVMNDEANTHYFAMIDQMIEGNEWLSRTIGITPRSGWAIDPFGHSSTMAYILKKMEFENMLIQRVHYAIKKQLSLQKSLEFRWRQAWASDESTDILCHMMPFYSYDVPHTCGPDPKICCQFDFARLPGTKLNCPWKIAPVAINEGNVAQRAALLLDQYRKKSKLFKSNTLLVILGDDFRYSLMKETVDQFENYAKIFAHVNSHPELNAELQFGTLSDYFDALKADLGGADKLPTLRGDFFTYADREDHYWSGYYTSRPFHKMQERVLESHLRGAEILFSLALSVTRRSGMSESFASTLFPLLVQARQDLGLFQHHDGITGTERDHVLIDYGNRLMRSVTNSKRIMAASAQMLLVDSSSFDSNTHFFDMDEVYNAQNQPPTPTVIKIPSESNNAATVVLYNSLAYERTGVISLNVNIPNVIVRSSAGEVIQSQINPVWSDNMQFAADQYQLLLLATIPATGLTMYTISAGESSFASTVQVYNVDSITGLKSGPFEVSSGPAGDSFELQNEYLVARFATTNGFLQSLTNMVDGTFSKVGINFVTYTSRMSKDKSGAYLFLPAGEAQPHVGPDQRPLVRVMRGPIASEVNVVLPNLIHSVTVYSGDGRGSQPLGLHVCNKVDIRSGYDNKEIAMRLKTDVQSGRNFYTDLNGFQMQKRTYYEKLPLQANFYPMPTTVYIQDREKRLSLLTAQPLGVGSLREGEMDVILDRRLMQDDNRGLGQPVKDNVLTPESFVILIEKWDQAATDKSTSKFGYPSLAAHNILWEMLHPVRSFSVQQTLGDAGPMKPRFQPLKDRSWPCDLHLLNLRAIHSKTGKFPTDETALLLHRVGYECSLESHKHFKPSCHMSEGTQTQSVPVTSIFSVSSVQTSSLSLQKDGHILNSDSTLKVPPMEIEAFKVKLM</sequence>
<evidence type="ECO:0000259" key="9">
    <source>
        <dbReference type="SMART" id="SM00872"/>
    </source>
</evidence>
<evidence type="ECO:0000313" key="11">
    <source>
        <dbReference type="Proteomes" id="UP001642483"/>
    </source>
</evidence>
<name>A0ABP0F8W8_CLALP</name>
<feature type="domain" description="Glycoside hydrolase family 38 central" evidence="9">
    <location>
        <begin position="505"/>
        <end position="591"/>
    </location>
</feature>
<keyword evidence="2 7" id="KW-0479">Metal-binding</keyword>
<dbReference type="InterPro" id="IPR028995">
    <property type="entry name" value="Glyco_hydro_57/38_cen_sf"/>
</dbReference>
<evidence type="ECO:0000256" key="5">
    <source>
        <dbReference type="ARBA" id="ARBA00023157"/>
    </source>
</evidence>
<dbReference type="InterPro" id="IPR011013">
    <property type="entry name" value="Gal_mutarotase_sf_dom"/>
</dbReference>